<dbReference type="GeneID" id="25789730"/>
<dbReference type="Gene3D" id="1.10.4160.10">
    <property type="entry name" value="Hydantoin permease"/>
    <property type="match status" value="1"/>
</dbReference>
<gene>
    <name evidence="7" type="ORF">TRIVIDRAFT_193219</name>
</gene>
<reference evidence="7 8" key="1">
    <citation type="journal article" date="2011" name="Genome Biol.">
        <title>Comparative genome sequence analysis underscores mycoparasitism as the ancestral life style of Trichoderma.</title>
        <authorList>
            <person name="Kubicek C.P."/>
            <person name="Herrera-Estrella A."/>
            <person name="Seidl-Seiboth V."/>
            <person name="Martinez D.A."/>
            <person name="Druzhinina I.S."/>
            <person name="Thon M."/>
            <person name="Zeilinger S."/>
            <person name="Casas-Flores S."/>
            <person name="Horwitz B.A."/>
            <person name="Mukherjee P.K."/>
            <person name="Mukherjee M."/>
            <person name="Kredics L."/>
            <person name="Alcaraz L.D."/>
            <person name="Aerts A."/>
            <person name="Antal Z."/>
            <person name="Atanasova L."/>
            <person name="Cervantes-Badillo M.G."/>
            <person name="Challacombe J."/>
            <person name="Chertkov O."/>
            <person name="McCluskey K."/>
            <person name="Coulpier F."/>
            <person name="Deshpande N."/>
            <person name="von Doehren H."/>
            <person name="Ebbole D.J."/>
            <person name="Esquivel-Naranjo E.U."/>
            <person name="Fekete E."/>
            <person name="Flipphi M."/>
            <person name="Glaser F."/>
            <person name="Gomez-Rodriguez E.Y."/>
            <person name="Gruber S."/>
            <person name="Han C."/>
            <person name="Henrissat B."/>
            <person name="Hermosa R."/>
            <person name="Hernandez-Onate M."/>
            <person name="Karaffa L."/>
            <person name="Kosti I."/>
            <person name="Le Crom S."/>
            <person name="Lindquist E."/>
            <person name="Lucas S."/>
            <person name="Luebeck M."/>
            <person name="Luebeck P.S."/>
            <person name="Margeot A."/>
            <person name="Metz B."/>
            <person name="Misra M."/>
            <person name="Nevalainen H."/>
            <person name="Omann M."/>
            <person name="Packer N."/>
            <person name="Perrone G."/>
            <person name="Uresti-Rivera E.E."/>
            <person name="Salamov A."/>
            <person name="Schmoll M."/>
            <person name="Seiboth B."/>
            <person name="Shapiro H."/>
            <person name="Sukno S."/>
            <person name="Tamayo-Ramos J.A."/>
            <person name="Tisch D."/>
            <person name="Wiest A."/>
            <person name="Wilkinson H.H."/>
            <person name="Zhang M."/>
            <person name="Coutinho P.M."/>
            <person name="Kenerley C.M."/>
            <person name="Monte E."/>
            <person name="Baker S.E."/>
            <person name="Grigoriev I.V."/>
        </authorList>
    </citation>
    <scope>NUCLEOTIDE SEQUENCE [LARGE SCALE GENOMIC DNA]</scope>
    <source>
        <strain evidence="8">Gv29-8 / FGSC 10586</strain>
    </source>
</reference>
<feature type="transmembrane region" description="Helical" evidence="6">
    <location>
        <begin position="338"/>
        <end position="357"/>
    </location>
</feature>
<evidence type="ECO:0000256" key="3">
    <source>
        <dbReference type="ARBA" id="ARBA00022692"/>
    </source>
</evidence>
<dbReference type="GO" id="GO:0015205">
    <property type="term" value="F:nucleobase transmembrane transporter activity"/>
    <property type="evidence" value="ECO:0007669"/>
    <property type="project" value="TreeGrafter"/>
</dbReference>
<evidence type="ECO:0000256" key="2">
    <source>
        <dbReference type="ARBA" id="ARBA00008974"/>
    </source>
</evidence>
<evidence type="ECO:0000256" key="5">
    <source>
        <dbReference type="ARBA" id="ARBA00023136"/>
    </source>
</evidence>
<keyword evidence="5 6" id="KW-0472">Membrane</keyword>
<comment type="subcellular location">
    <subcellularLocation>
        <location evidence="1">Membrane</location>
        <topology evidence="1">Multi-pass membrane protein</topology>
    </subcellularLocation>
</comment>
<dbReference type="PANTHER" id="PTHR30618:SF4">
    <property type="entry name" value="ALLANTOIN PERMEASE"/>
    <property type="match status" value="1"/>
</dbReference>
<dbReference type="InterPro" id="IPR001248">
    <property type="entry name" value="Pur-cyt_permease"/>
</dbReference>
<proteinExistence type="inferred from homology"/>
<feature type="transmembrane region" description="Helical" evidence="6">
    <location>
        <begin position="83"/>
        <end position="104"/>
    </location>
</feature>
<dbReference type="GO" id="GO:0005886">
    <property type="term" value="C:plasma membrane"/>
    <property type="evidence" value="ECO:0007669"/>
    <property type="project" value="TreeGrafter"/>
</dbReference>
<organism evidence="7 8">
    <name type="scientific">Hypocrea virens (strain Gv29-8 / FGSC 10586)</name>
    <name type="common">Gliocladium virens</name>
    <name type="synonym">Trichoderma virens</name>
    <dbReference type="NCBI Taxonomy" id="413071"/>
    <lineage>
        <taxon>Eukaryota</taxon>
        <taxon>Fungi</taxon>
        <taxon>Dikarya</taxon>
        <taxon>Ascomycota</taxon>
        <taxon>Pezizomycotina</taxon>
        <taxon>Sordariomycetes</taxon>
        <taxon>Hypocreomycetidae</taxon>
        <taxon>Hypocreales</taxon>
        <taxon>Hypocreaceae</taxon>
        <taxon>Trichoderma</taxon>
    </lineage>
</organism>
<dbReference type="OrthoDB" id="2018619at2759"/>
<evidence type="ECO:0000256" key="4">
    <source>
        <dbReference type="ARBA" id="ARBA00022989"/>
    </source>
</evidence>
<dbReference type="EMBL" id="ABDF02000082">
    <property type="protein sequence ID" value="EHK19766.1"/>
    <property type="molecule type" value="Genomic_DNA"/>
</dbReference>
<dbReference type="OMA" id="FIWNAVQ"/>
<dbReference type="InParanoid" id="G9N084"/>
<comment type="caution">
    <text evidence="7">The sequence shown here is derived from an EMBL/GenBank/DDBJ whole genome shotgun (WGS) entry which is preliminary data.</text>
</comment>
<evidence type="ECO:0000313" key="7">
    <source>
        <dbReference type="EMBL" id="EHK19766.1"/>
    </source>
</evidence>
<dbReference type="HOGENOM" id="CLU_021555_5_1_1"/>
<dbReference type="Proteomes" id="UP000007115">
    <property type="component" value="Unassembled WGS sequence"/>
</dbReference>
<dbReference type="RefSeq" id="XP_013953966.1">
    <property type="nucleotide sequence ID" value="XM_014098491.1"/>
</dbReference>
<evidence type="ECO:0000313" key="8">
    <source>
        <dbReference type="Proteomes" id="UP000007115"/>
    </source>
</evidence>
<accession>G9N084</accession>
<dbReference type="InterPro" id="IPR045225">
    <property type="entry name" value="Uracil/uridine/allantoin_perm"/>
</dbReference>
<name>G9N084_HYPVG</name>
<protein>
    <submittedName>
        <fullName evidence="7">Uncharacterized protein</fullName>
    </submittedName>
</protein>
<dbReference type="Pfam" id="PF02133">
    <property type="entry name" value="Transp_cyt_pur"/>
    <property type="match status" value="2"/>
</dbReference>
<evidence type="ECO:0000256" key="6">
    <source>
        <dbReference type="SAM" id="Phobius"/>
    </source>
</evidence>
<dbReference type="VEuPathDB" id="FungiDB:TRIVIDRAFT_193219"/>
<feature type="transmembrane region" description="Helical" evidence="6">
    <location>
        <begin position="314"/>
        <end position="332"/>
    </location>
</feature>
<keyword evidence="4 6" id="KW-1133">Transmembrane helix</keyword>
<comment type="similarity">
    <text evidence="2">Belongs to the purine-cytosine permease (2.A.39) family.</text>
</comment>
<evidence type="ECO:0000256" key="1">
    <source>
        <dbReference type="ARBA" id="ARBA00004141"/>
    </source>
</evidence>
<keyword evidence="3 6" id="KW-0812">Transmembrane</keyword>
<feature type="transmembrane region" description="Helical" evidence="6">
    <location>
        <begin position="59"/>
        <end position="76"/>
    </location>
</feature>
<keyword evidence="8" id="KW-1185">Reference proteome</keyword>
<dbReference type="AlphaFoldDB" id="G9N084"/>
<dbReference type="eggNOG" id="KOG2466">
    <property type="taxonomic scope" value="Eukaryota"/>
</dbReference>
<feature type="transmembrane region" description="Helical" evidence="6">
    <location>
        <begin position="162"/>
        <end position="183"/>
    </location>
</feature>
<feature type="transmembrane region" description="Helical" evidence="6">
    <location>
        <begin position="21"/>
        <end position="39"/>
    </location>
</feature>
<feature type="transmembrane region" description="Helical" evidence="6">
    <location>
        <begin position="220"/>
        <end position="245"/>
    </location>
</feature>
<sequence length="407" mass="45182">MPGYLYQAPILLKDRSLRQTVQCWTGGKLAAVCITAIWPSFATMPNFLPASMPATRYEFVGFIVFWVLSAPFLLVAPEKYKLLFQLTSICCGLGMLAMMIWALATAKGVGPLWTTGQTIPSTSSWNSSWLIMMGINQMIGNFAAGLTNGSDFSRYSRNWKHYFGGTFLSGVVVGVLVCFCGLVTTSAAQKIYGDVYWNPPDLLMVMMDSGRGSSKSRAGVFFLSFGFALTSMFQNVCGNVIAGGIDLAGLFPNYINIRRGAIITFFFLLRHQKIQVSHLYRPYDSSYWFWHGINWRAIPAWLCGWAPTIDAPRAVYLLFYMAFLIGNYPSLSGVSTRWLANSLHAGFFISSLVFYVLNKLFPVEGYGQQDEVDVYGAFTPSEALKLGIATPSDPRIFCIFSGMLLMV</sequence>
<dbReference type="PANTHER" id="PTHR30618">
    <property type="entry name" value="NCS1 FAMILY PURINE/PYRIMIDINE TRANSPORTER"/>
    <property type="match status" value="1"/>
</dbReference>